<feature type="transmembrane region" description="Helical" evidence="7">
    <location>
        <begin position="34"/>
        <end position="54"/>
    </location>
</feature>
<dbReference type="InterPro" id="IPR000620">
    <property type="entry name" value="EamA_dom"/>
</dbReference>
<feature type="domain" description="EamA" evidence="8">
    <location>
        <begin position="7"/>
        <end position="138"/>
    </location>
</feature>
<feature type="domain" description="EamA" evidence="8">
    <location>
        <begin position="150"/>
        <end position="282"/>
    </location>
</feature>
<proteinExistence type="inferred from homology"/>
<accession>A0ABQ5NJD6</accession>
<dbReference type="PANTHER" id="PTHR32322">
    <property type="entry name" value="INNER MEMBRANE TRANSPORTER"/>
    <property type="match status" value="1"/>
</dbReference>
<keyword evidence="6 7" id="KW-0472">Membrane</keyword>
<gene>
    <name evidence="9" type="ORF">LYSBPC_13030</name>
</gene>
<organism evidence="9 10">
    <name type="scientific">Lysinibacillus piscis</name>
    <dbReference type="NCBI Taxonomy" id="2518931"/>
    <lineage>
        <taxon>Bacteria</taxon>
        <taxon>Bacillati</taxon>
        <taxon>Bacillota</taxon>
        <taxon>Bacilli</taxon>
        <taxon>Bacillales</taxon>
        <taxon>Bacillaceae</taxon>
        <taxon>Lysinibacillus</taxon>
    </lineage>
</organism>
<feature type="transmembrane region" description="Helical" evidence="7">
    <location>
        <begin position="7"/>
        <end position="28"/>
    </location>
</feature>
<comment type="caution">
    <text evidence="9">The sequence shown here is derived from an EMBL/GenBank/DDBJ whole genome shotgun (WGS) entry which is preliminary data.</text>
</comment>
<dbReference type="Pfam" id="PF00892">
    <property type="entry name" value="EamA"/>
    <property type="match status" value="2"/>
</dbReference>
<name>A0ABQ5NJD6_9BACI</name>
<dbReference type="InterPro" id="IPR037185">
    <property type="entry name" value="EmrE-like"/>
</dbReference>
<evidence type="ECO:0000256" key="1">
    <source>
        <dbReference type="ARBA" id="ARBA00004651"/>
    </source>
</evidence>
<feature type="transmembrane region" description="Helical" evidence="7">
    <location>
        <begin position="176"/>
        <end position="198"/>
    </location>
</feature>
<evidence type="ECO:0000256" key="7">
    <source>
        <dbReference type="SAM" id="Phobius"/>
    </source>
</evidence>
<evidence type="ECO:0000313" key="10">
    <source>
        <dbReference type="Proteomes" id="UP001065593"/>
    </source>
</evidence>
<feature type="transmembrane region" description="Helical" evidence="7">
    <location>
        <begin position="152"/>
        <end position="169"/>
    </location>
</feature>
<keyword evidence="5 7" id="KW-1133">Transmembrane helix</keyword>
<sequence>MKQVTTYLILVACVFFWASNFIIGAILVEHWSPVMVAILRLIVIVLFLGCISWRAIVKVRLTKRDVLLLTIAGILGVAINHYSFYASLQHTSPITAALILACAPIVTSLLNKVIYKEKRNWLFWLGAVTSFIGVALIITKGAWMILTIGKGEILSLITMVSFALFLIMVNHLSVHLSAAVITFYTNGIGLIVLLPFSINHWSLQATAMSYWLLLISSAIFIHGISNLLWNKNMKVIGSTNASLLLNIEPAIAMALSALILRNYPTMIQIGGSILILLGIVLCIYQQKVNKKY</sequence>
<dbReference type="PANTHER" id="PTHR32322:SF18">
    <property type="entry name" value="S-ADENOSYLMETHIONINE_S-ADENOSYLHOMOCYSTEINE TRANSPORTER"/>
    <property type="match status" value="1"/>
</dbReference>
<keyword evidence="4 7" id="KW-0812">Transmembrane</keyword>
<feature type="transmembrane region" description="Helical" evidence="7">
    <location>
        <begin position="210"/>
        <end position="229"/>
    </location>
</feature>
<feature type="transmembrane region" description="Helical" evidence="7">
    <location>
        <begin position="241"/>
        <end position="260"/>
    </location>
</feature>
<feature type="transmembrane region" description="Helical" evidence="7">
    <location>
        <begin position="266"/>
        <end position="284"/>
    </location>
</feature>
<keyword evidence="10" id="KW-1185">Reference proteome</keyword>
<comment type="subcellular location">
    <subcellularLocation>
        <location evidence="1">Cell membrane</location>
        <topology evidence="1">Multi-pass membrane protein</topology>
    </subcellularLocation>
</comment>
<reference evidence="9" key="1">
    <citation type="submission" date="2022-08" db="EMBL/GenBank/DDBJ databases">
        <title>Draft genome sequence of Lysinibacillus sp. strain KH24.</title>
        <authorList>
            <person name="Kanbe H."/>
            <person name="Itoh H."/>
        </authorList>
    </citation>
    <scope>NUCLEOTIDE SEQUENCE</scope>
    <source>
        <strain evidence="9">KH24</strain>
    </source>
</reference>
<evidence type="ECO:0000313" key="9">
    <source>
        <dbReference type="EMBL" id="GLC88176.1"/>
    </source>
</evidence>
<evidence type="ECO:0000256" key="3">
    <source>
        <dbReference type="ARBA" id="ARBA00022475"/>
    </source>
</evidence>
<dbReference type="SUPFAM" id="SSF103481">
    <property type="entry name" value="Multidrug resistance efflux transporter EmrE"/>
    <property type="match status" value="2"/>
</dbReference>
<evidence type="ECO:0000256" key="2">
    <source>
        <dbReference type="ARBA" id="ARBA00007362"/>
    </source>
</evidence>
<dbReference type="RefSeq" id="WP_264987940.1">
    <property type="nucleotide sequence ID" value="NZ_BRZA01000002.1"/>
</dbReference>
<protein>
    <submittedName>
        <fullName evidence="9">Membrane protein</fullName>
    </submittedName>
</protein>
<evidence type="ECO:0000256" key="6">
    <source>
        <dbReference type="ARBA" id="ARBA00023136"/>
    </source>
</evidence>
<evidence type="ECO:0000259" key="8">
    <source>
        <dbReference type="Pfam" id="PF00892"/>
    </source>
</evidence>
<feature type="transmembrane region" description="Helical" evidence="7">
    <location>
        <begin position="122"/>
        <end position="146"/>
    </location>
</feature>
<evidence type="ECO:0000256" key="5">
    <source>
        <dbReference type="ARBA" id="ARBA00022989"/>
    </source>
</evidence>
<dbReference type="Proteomes" id="UP001065593">
    <property type="component" value="Unassembled WGS sequence"/>
</dbReference>
<dbReference type="EMBL" id="BRZA01000002">
    <property type="protein sequence ID" value="GLC88176.1"/>
    <property type="molecule type" value="Genomic_DNA"/>
</dbReference>
<dbReference type="InterPro" id="IPR050638">
    <property type="entry name" value="AA-Vitamin_Transporters"/>
</dbReference>
<feature type="transmembrane region" description="Helical" evidence="7">
    <location>
        <begin position="91"/>
        <end position="110"/>
    </location>
</feature>
<feature type="transmembrane region" description="Helical" evidence="7">
    <location>
        <begin position="66"/>
        <end position="85"/>
    </location>
</feature>
<evidence type="ECO:0000256" key="4">
    <source>
        <dbReference type="ARBA" id="ARBA00022692"/>
    </source>
</evidence>
<comment type="similarity">
    <text evidence="2">Belongs to the EamA transporter family.</text>
</comment>
<keyword evidence="3" id="KW-1003">Cell membrane</keyword>